<reference evidence="1 2" key="1">
    <citation type="submission" date="2016-10" db="EMBL/GenBank/DDBJ databases">
        <title>Comparative genome analysis of multiple Pseudomonas spp. focuses on biocontrol and plant growth promoting traits.</title>
        <authorList>
            <person name="Tao X.-Y."/>
            <person name="Taylor C.G."/>
        </authorList>
    </citation>
    <scope>NUCLEOTIDE SEQUENCE [LARGE SCALE GENOMIC DNA]</scope>
    <source>
        <strain evidence="1 2">48C10</strain>
    </source>
</reference>
<proteinExistence type="predicted"/>
<sequence length="60" mass="6388">MLALRHYLQEFVISIGCAAESGVGAAEGCDLLILGDFDIAEDQKIAAFGSSYKGPRRLAE</sequence>
<evidence type="ECO:0000313" key="1">
    <source>
        <dbReference type="EMBL" id="RON30474.1"/>
    </source>
</evidence>
<accession>A0A423IYI1</accession>
<dbReference type="EMBL" id="MOBN01000012">
    <property type="protein sequence ID" value="RON30474.1"/>
    <property type="molecule type" value="Genomic_DNA"/>
</dbReference>
<name>A0A423IYI1_9PSED</name>
<evidence type="ECO:0000313" key="2">
    <source>
        <dbReference type="Proteomes" id="UP000284168"/>
    </source>
</evidence>
<protein>
    <submittedName>
        <fullName evidence="1">Uncharacterized protein</fullName>
    </submittedName>
</protein>
<organism evidence="1 2">
    <name type="scientific">Pseudomonas lini</name>
    <dbReference type="NCBI Taxonomy" id="163011"/>
    <lineage>
        <taxon>Bacteria</taxon>
        <taxon>Pseudomonadati</taxon>
        <taxon>Pseudomonadota</taxon>
        <taxon>Gammaproteobacteria</taxon>
        <taxon>Pseudomonadales</taxon>
        <taxon>Pseudomonadaceae</taxon>
        <taxon>Pseudomonas</taxon>
    </lineage>
</organism>
<dbReference type="Proteomes" id="UP000284168">
    <property type="component" value="Unassembled WGS sequence"/>
</dbReference>
<comment type="caution">
    <text evidence="1">The sequence shown here is derived from an EMBL/GenBank/DDBJ whole genome shotgun (WGS) entry which is preliminary data.</text>
</comment>
<gene>
    <name evidence="1" type="ORF">BK663_03990</name>
</gene>
<dbReference type="AlphaFoldDB" id="A0A423IYI1"/>